<organism evidence="1 2">
    <name type="scientific">Plakobranchus ocellatus</name>
    <dbReference type="NCBI Taxonomy" id="259542"/>
    <lineage>
        <taxon>Eukaryota</taxon>
        <taxon>Metazoa</taxon>
        <taxon>Spiralia</taxon>
        <taxon>Lophotrochozoa</taxon>
        <taxon>Mollusca</taxon>
        <taxon>Gastropoda</taxon>
        <taxon>Heterobranchia</taxon>
        <taxon>Euthyneura</taxon>
        <taxon>Panpulmonata</taxon>
        <taxon>Sacoglossa</taxon>
        <taxon>Placobranchoidea</taxon>
        <taxon>Plakobranchidae</taxon>
        <taxon>Plakobranchus</taxon>
    </lineage>
</organism>
<keyword evidence="2" id="KW-1185">Reference proteome</keyword>
<keyword evidence="1" id="KW-0695">RNA-directed DNA polymerase</keyword>
<gene>
    <name evidence="1" type="ORF">PoB_001776700</name>
</gene>
<dbReference type="AlphaFoldDB" id="A0AAV3Z7P0"/>
<dbReference type="GO" id="GO:0003964">
    <property type="term" value="F:RNA-directed DNA polymerase activity"/>
    <property type="evidence" value="ECO:0007669"/>
    <property type="project" value="UniProtKB-KW"/>
</dbReference>
<dbReference type="EMBL" id="BLXT01002115">
    <property type="protein sequence ID" value="GFN91261.1"/>
    <property type="molecule type" value="Genomic_DNA"/>
</dbReference>
<keyword evidence="1" id="KW-0548">Nucleotidyltransferase</keyword>
<accession>A0AAV3Z7P0</accession>
<evidence type="ECO:0000313" key="2">
    <source>
        <dbReference type="Proteomes" id="UP000735302"/>
    </source>
</evidence>
<evidence type="ECO:0000313" key="1">
    <source>
        <dbReference type="EMBL" id="GFN91261.1"/>
    </source>
</evidence>
<proteinExistence type="predicted"/>
<keyword evidence="1" id="KW-0808">Transferase</keyword>
<comment type="caution">
    <text evidence="1">The sequence shown here is derived from an EMBL/GenBank/DDBJ whole genome shotgun (WGS) entry which is preliminary data.</text>
</comment>
<name>A0AAV3Z7P0_9GAST</name>
<reference evidence="1 2" key="1">
    <citation type="journal article" date="2021" name="Elife">
        <title>Chloroplast acquisition without the gene transfer in kleptoplastic sea slugs, Plakobranchus ocellatus.</title>
        <authorList>
            <person name="Maeda T."/>
            <person name="Takahashi S."/>
            <person name="Yoshida T."/>
            <person name="Shimamura S."/>
            <person name="Takaki Y."/>
            <person name="Nagai Y."/>
            <person name="Toyoda A."/>
            <person name="Suzuki Y."/>
            <person name="Arimoto A."/>
            <person name="Ishii H."/>
            <person name="Satoh N."/>
            <person name="Nishiyama T."/>
            <person name="Hasebe M."/>
            <person name="Maruyama T."/>
            <person name="Minagawa J."/>
            <person name="Obokata J."/>
            <person name="Shigenobu S."/>
        </authorList>
    </citation>
    <scope>NUCLEOTIDE SEQUENCE [LARGE SCALE GENOMIC DNA]</scope>
</reference>
<protein>
    <submittedName>
        <fullName evidence="1">Reverse transcriptase</fullName>
    </submittedName>
</protein>
<dbReference type="Proteomes" id="UP000735302">
    <property type="component" value="Unassembled WGS sequence"/>
</dbReference>
<sequence length="143" mass="16438">MQKAVQQSQQGHQTSWENALQRSLIWNEIGRMALLRISFLIRPVYDFLPSNANLVRWRMKDNPTYPLCQGKQTAEYVLSSYKVAEQSSYTWRQNRVLQKLAIAICDAKVLPFQPRARTLVYTLAGKTKSWCGNAAGMVTQRKS</sequence>